<comment type="caution">
    <text evidence="2">The sequence shown here is derived from an EMBL/GenBank/DDBJ whole genome shotgun (WGS) entry which is preliminary data.</text>
</comment>
<dbReference type="GO" id="GO:0004815">
    <property type="term" value="F:aspartate-tRNA ligase activity"/>
    <property type="evidence" value="ECO:0007669"/>
    <property type="project" value="UniProtKB-EC"/>
</dbReference>
<dbReference type="OrthoDB" id="439710at2759"/>
<dbReference type="Pfam" id="PF01336">
    <property type="entry name" value="tRNA_anti-codon"/>
    <property type="match status" value="1"/>
</dbReference>
<keyword evidence="2" id="KW-0436">Ligase</keyword>
<evidence type="ECO:0000313" key="3">
    <source>
        <dbReference type="Proteomes" id="UP001140094"/>
    </source>
</evidence>
<dbReference type="Gene3D" id="2.40.50.140">
    <property type="entry name" value="Nucleic acid-binding proteins"/>
    <property type="match status" value="1"/>
</dbReference>
<accession>A0A9W8HRE0</accession>
<proteinExistence type="predicted"/>
<dbReference type="GO" id="GO:0003676">
    <property type="term" value="F:nucleic acid binding"/>
    <property type="evidence" value="ECO:0007669"/>
    <property type="project" value="InterPro"/>
</dbReference>
<name>A0A9W8HRE0_9FUNG</name>
<organism evidence="2 3">
    <name type="scientific">Coemansia guatemalensis</name>
    <dbReference type="NCBI Taxonomy" id="2761395"/>
    <lineage>
        <taxon>Eukaryota</taxon>
        <taxon>Fungi</taxon>
        <taxon>Fungi incertae sedis</taxon>
        <taxon>Zoopagomycota</taxon>
        <taxon>Kickxellomycotina</taxon>
        <taxon>Kickxellomycetes</taxon>
        <taxon>Kickxellales</taxon>
        <taxon>Kickxellaceae</taxon>
        <taxon>Coemansia</taxon>
    </lineage>
</organism>
<gene>
    <name evidence="2" type="primary">MSD1</name>
    <name evidence="2" type="ORF">H4R20_005606</name>
</gene>
<reference evidence="2" key="1">
    <citation type="submission" date="2022-07" db="EMBL/GenBank/DDBJ databases">
        <title>Phylogenomic reconstructions and comparative analyses of Kickxellomycotina fungi.</title>
        <authorList>
            <person name="Reynolds N.K."/>
            <person name="Stajich J.E."/>
            <person name="Barry K."/>
            <person name="Grigoriev I.V."/>
            <person name="Crous P."/>
            <person name="Smith M.E."/>
        </authorList>
    </citation>
    <scope>NUCLEOTIDE SEQUENCE</scope>
    <source>
        <strain evidence="2">NRRL 1565</strain>
    </source>
</reference>
<evidence type="ECO:0000313" key="2">
    <source>
        <dbReference type="EMBL" id="KAJ2796201.1"/>
    </source>
</evidence>
<dbReference type="AlphaFoldDB" id="A0A9W8HRE0"/>
<feature type="non-terminal residue" evidence="2">
    <location>
        <position position="82"/>
    </location>
</feature>
<sequence>MRSHTCGELGSQHVGQVVELCGWAQNVRVLSDTLVFVKLRDAFGSVQLLTEHRRMAKFAEQKRQLELLSTDTLISVKGEVAM</sequence>
<dbReference type="EMBL" id="JANBUO010001969">
    <property type="protein sequence ID" value="KAJ2796201.1"/>
    <property type="molecule type" value="Genomic_DNA"/>
</dbReference>
<dbReference type="Proteomes" id="UP001140094">
    <property type="component" value="Unassembled WGS sequence"/>
</dbReference>
<evidence type="ECO:0000259" key="1">
    <source>
        <dbReference type="Pfam" id="PF01336"/>
    </source>
</evidence>
<keyword evidence="3" id="KW-1185">Reference proteome</keyword>
<dbReference type="InterPro" id="IPR004365">
    <property type="entry name" value="NA-bd_OB_tRNA"/>
</dbReference>
<dbReference type="EC" id="6.1.1.12" evidence="2"/>
<feature type="domain" description="OB" evidence="1">
    <location>
        <begin position="18"/>
        <end position="80"/>
    </location>
</feature>
<dbReference type="SUPFAM" id="SSF50249">
    <property type="entry name" value="Nucleic acid-binding proteins"/>
    <property type="match status" value="1"/>
</dbReference>
<protein>
    <submittedName>
        <fullName evidence="2">Aspartate--tRNA ligase msd1</fullName>
        <ecNumber evidence="2">6.1.1.12</ecNumber>
    </submittedName>
</protein>
<dbReference type="InterPro" id="IPR012340">
    <property type="entry name" value="NA-bd_OB-fold"/>
</dbReference>